<accession>A0AAW1V8Q1</accession>
<keyword evidence="3" id="KW-1185">Reference proteome</keyword>
<gene>
    <name evidence="2" type="ORF">WA026_006878</name>
</gene>
<feature type="compositionally biased region" description="Basic and acidic residues" evidence="1">
    <location>
        <begin position="30"/>
        <end position="48"/>
    </location>
</feature>
<name>A0AAW1V8Q1_9CUCU</name>
<comment type="caution">
    <text evidence="2">The sequence shown here is derived from an EMBL/GenBank/DDBJ whole genome shotgun (WGS) entry which is preliminary data.</text>
</comment>
<protein>
    <submittedName>
        <fullName evidence="2">Uncharacterized protein</fullName>
    </submittedName>
</protein>
<organism evidence="2 3">
    <name type="scientific">Henosepilachna vigintioctopunctata</name>
    <dbReference type="NCBI Taxonomy" id="420089"/>
    <lineage>
        <taxon>Eukaryota</taxon>
        <taxon>Metazoa</taxon>
        <taxon>Ecdysozoa</taxon>
        <taxon>Arthropoda</taxon>
        <taxon>Hexapoda</taxon>
        <taxon>Insecta</taxon>
        <taxon>Pterygota</taxon>
        <taxon>Neoptera</taxon>
        <taxon>Endopterygota</taxon>
        <taxon>Coleoptera</taxon>
        <taxon>Polyphaga</taxon>
        <taxon>Cucujiformia</taxon>
        <taxon>Coccinelloidea</taxon>
        <taxon>Coccinellidae</taxon>
        <taxon>Epilachninae</taxon>
        <taxon>Epilachnini</taxon>
        <taxon>Henosepilachna</taxon>
    </lineage>
</organism>
<evidence type="ECO:0000313" key="2">
    <source>
        <dbReference type="EMBL" id="KAK9889524.1"/>
    </source>
</evidence>
<proteinExistence type="predicted"/>
<sequence>MTPKNKAEERLPGALPEIRHKTAVSTIRSTAEKATRDRSKHRVEENKKKVPQYKDFTQVSTPSVNTMRNKRETVTHRLTTANIKKYRIEKH</sequence>
<dbReference type="AlphaFoldDB" id="A0AAW1V8Q1"/>
<dbReference type="Proteomes" id="UP001431783">
    <property type="component" value="Unassembled WGS sequence"/>
</dbReference>
<evidence type="ECO:0000256" key="1">
    <source>
        <dbReference type="SAM" id="MobiDB-lite"/>
    </source>
</evidence>
<feature type="region of interest" description="Disordered" evidence="1">
    <location>
        <begin position="25"/>
        <end position="63"/>
    </location>
</feature>
<dbReference type="EMBL" id="JARQZJ010000123">
    <property type="protein sequence ID" value="KAK9889524.1"/>
    <property type="molecule type" value="Genomic_DNA"/>
</dbReference>
<evidence type="ECO:0000313" key="3">
    <source>
        <dbReference type="Proteomes" id="UP001431783"/>
    </source>
</evidence>
<reference evidence="2 3" key="1">
    <citation type="submission" date="2023-03" db="EMBL/GenBank/DDBJ databases">
        <title>Genome insight into feeding habits of ladybird beetles.</title>
        <authorList>
            <person name="Li H.-S."/>
            <person name="Huang Y.-H."/>
            <person name="Pang H."/>
        </authorList>
    </citation>
    <scope>NUCLEOTIDE SEQUENCE [LARGE SCALE GENOMIC DNA]</scope>
    <source>
        <strain evidence="2">SYSU_2023b</strain>
        <tissue evidence="2">Whole body</tissue>
    </source>
</reference>